<sequence>MEFKVEICVENMASALTAKEGGYLKRELFGSFILGGTYKECADSAANGLPVTFRRGSAFDVIPDNLFKML</sequence>
<comment type="caution">
    <text evidence="1">The sequence shown here is derived from an EMBL/GenBank/DDBJ whole genome shotgun (WGS) entry which is preliminary data.</text>
</comment>
<reference evidence="1 2" key="1">
    <citation type="submission" date="2021-06" db="EMBL/GenBank/DDBJ databases">
        <title>Caerostris darwini draft genome.</title>
        <authorList>
            <person name="Kono N."/>
            <person name="Arakawa K."/>
        </authorList>
    </citation>
    <scope>NUCLEOTIDE SEQUENCE [LARGE SCALE GENOMIC DNA]</scope>
</reference>
<name>A0AAV4T9B8_9ARAC</name>
<dbReference type="AlphaFoldDB" id="A0AAV4T9B8"/>
<dbReference type="Proteomes" id="UP001054837">
    <property type="component" value="Unassembled WGS sequence"/>
</dbReference>
<gene>
    <name evidence="1" type="ORF">CDAR_257621</name>
</gene>
<accession>A0AAV4T9B8</accession>
<evidence type="ECO:0000313" key="1">
    <source>
        <dbReference type="EMBL" id="GIY43268.1"/>
    </source>
</evidence>
<keyword evidence="2" id="KW-1185">Reference proteome</keyword>
<evidence type="ECO:0000313" key="2">
    <source>
        <dbReference type="Proteomes" id="UP001054837"/>
    </source>
</evidence>
<proteinExistence type="predicted"/>
<protein>
    <submittedName>
        <fullName evidence="1">Uncharacterized protein</fullName>
    </submittedName>
</protein>
<dbReference type="EMBL" id="BPLQ01009319">
    <property type="protein sequence ID" value="GIY43268.1"/>
    <property type="molecule type" value="Genomic_DNA"/>
</dbReference>
<organism evidence="1 2">
    <name type="scientific">Caerostris darwini</name>
    <dbReference type="NCBI Taxonomy" id="1538125"/>
    <lineage>
        <taxon>Eukaryota</taxon>
        <taxon>Metazoa</taxon>
        <taxon>Ecdysozoa</taxon>
        <taxon>Arthropoda</taxon>
        <taxon>Chelicerata</taxon>
        <taxon>Arachnida</taxon>
        <taxon>Araneae</taxon>
        <taxon>Araneomorphae</taxon>
        <taxon>Entelegynae</taxon>
        <taxon>Araneoidea</taxon>
        <taxon>Araneidae</taxon>
        <taxon>Caerostris</taxon>
    </lineage>
</organism>